<evidence type="ECO:0000313" key="2">
    <source>
        <dbReference type="Proteomes" id="UP000260733"/>
    </source>
</evidence>
<reference evidence="1 2" key="1">
    <citation type="submission" date="2018-08" db="EMBL/GenBank/DDBJ databases">
        <title>A genome reference for cultivated species of the human gut microbiota.</title>
        <authorList>
            <person name="Zou Y."/>
            <person name="Xue W."/>
            <person name="Luo G."/>
        </authorList>
    </citation>
    <scope>NUCLEOTIDE SEQUENCE [LARGE SCALE GENOMIC DNA]</scope>
    <source>
        <strain evidence="1 2">AM37-13AC</strain>
    </source>
</reference>
<dbReference type="EMBL" id="QVFB01000008">
    <property type="protein sequence ID" value="RGC19645.1"/>
    <property type="molecule type" value="Genomic_DNA"/>
</dbReference>
<protein>
    <submittedName>
        <fullName evidence="1">Uncharacterized protein</fullName>
    </submittedName>
</protein>
<comment type="caution">
    <text evidence="1">The sequence shown here is derived from an EMBL/GenBank/DDBJ whole genome shotgun (WGS) entry which is preliminary data.</text>
</comment>
<evidence type="ECO:0000313" key="1">
    <source>
        <dbReference type="EMBL" id="RGC19645.1"/>
    </source>
</evidence>
<accession>A0A3E2W5P3</accession>
<proteinExistence type="predicted"/>
<organism evidence="1 2">
    <name type="scientific">Faecalibacterium prausnitzii</name>
    <dbReference type="NCBI Taxonomy" id="853"/>
    <lineage>
        <taxon>Bacteria</taxon>
        <taxon>Bacillati</taxon>
        <taxon>Bacillota</taxon>
        <taxon>Clostridia</taxon>
        <taxon>Eubacteriales</taxon>
        <taxon>Oscillospiraceae</taxon>
        <taxon>Faecalibacterium</taxon>
    </lineage>
</organism>
<dbReference type="AlphaFoldDB" id="A0A3E2W5P3"/>
<dbReference type="RefSeq" id="WP_117554073.1">
    <property type="nucleotide sequence ID" value="NZ_CP157369.1"/>
</dbReference>
<gene>
    <name evidence="1" type="ORF">DW855_06605</name>
</gene>
<dbReference type="Proteomes" id="UP000260733">
    <property type="component" value="Unassembled WGS sequence"/>
</dbReference>
<name>A0A3E2W5P3_9FIRM</name>
<sequence>MSAAVWAAEDSASANSWQFKAFGTSSAANVNTLADGADIHGKVALNACTVKEDGTIFPF</sequence>